<dbReference type="EMBL" id="JAAAXJ010000067">
    <property type="protein sequence ID" value="NBJ27413.1"/>
    <property type="molecule type" value="Genomic_DNA"/>
</dbReference>
<protein>
    <submittedName>
        <fullName evidence="7">Ion transporter</fullName>
    </submittedName>
</protein>
<keyword evidence="3 5" id="KW-1133">Transmembrane helix</keyword>
<accession>A0ABW9Z3Y7</accession>
<evidence type="ECO:0000256" key="5">
    <source>
        <dbReference type="SAM" id="Phobius"/>
    </source>
</evidence>
<dbReference type="InterPro" id="IPR028746">
    <property type="entry name" value="CatSper1"/>
</dbReference>
<organism evidence="7 8">
    <name type="scientific">Microvirga arsenatis</name>
    <dbReference type="NCBI Taxonomy" id="2692265"/>
    <lineage>
        <taxon>Bacteria</taxon>
        <taxon>Pseudomonadati</taxon>
        <taxon>Pseudomonadota</taxon>
        <taxon>Alphaproteobacteria</taxon>
        <taxon>Hyphomicrobiales</taxon>
        <taxon>Methylobacteriaceae</taxon>
        <taxon>Microvirga</taxon>
    </lineage>
</organism>
<dbReference type="Gene3D" id="1.10.287.70">
    <property type="match status" value="1"/>
</dbReference>
<evidence type="ECO:0000313" key="7">
    <source>
        <dbReference type="EMBL" id="NBJ27413.1"/>
    </source>
</evidence>
<feature type="transmembrane region" description="Helical" evidence="5">
    <location>
        <begin position="40"/>
        <end position="63"/>
    </location>
</feature>
<evidence type="ECO:0000313" key="8">
    <source>
        <dbReference type="Proteomes" id="UP000818323"/>
    </source>
</evidence>
<feature type="domain" description="Ion transport" evidence="6">
    <location>
        <begin position="12"/>
        <end position="224"/>
    </location>
</feature>
<evidence type="ECO:0000259" key="6">
    <source>
        <dbReference type="Pfam" id="PF00520"/>
    </source>
</evidence>
<comment type="caution">
    <text evidence="7">The sequence shown here is derived from an EMBL/GenBank/DDBJ whole genome shotgun (WGS) entry which is preliminary data.</text>
</comment>
<evidence type="ECO:0000256" key="2">
    <source>
        <dbReference type="ARBA" id="ARBA00022692"/>
    </source>
</evidence>
<dbReference type="PANTHER" id="PTHR47193">
    <property type="entry name" value="CATION CHANNEL SPERM-ASSOCIATED PROTEIN 1"/>
    <property type="match status" value="1"/>
</dbReference>
<keyword evidence="4 5" id="KW-0472">Membrane</keyword>
<dbReference type="Gene3D" id="1.20.120.350">
    <property type="entry name" value="Voltage-gated potassium channels. Chain C"/>
    <property type="match status" value="1"/>
</dbReference>
<evidence type="ECO:0000256" key="3">
    <source>
        <dbReference type="ARBA" id="ARBA00022989"/>
    </source>
</evidence>
<feature type="transmembrane region" description="Helical" evidence="5">
    <location>
        <begin position="75"/>
        <end position="98"/>
    </location>
</feature>
<dbReference type="InterPro" id="IPR005821">
    <property type="entry name" value="Ion_trans_dom"/>
</dbReference>
<name>A0ABW9Z3Y7_9HYPH</name>
<comment type="subcellular location">
    <subcellularLocation>
        <location evidence="1">Membrane</location>
        <topology evidence="1">Multi-pass membrane protein</topology>
    </subcellularLocation>
</comment>
<feature type="transmembrane region" description="Helical" evidence="5">
    <location>
        <begin position="193"/>
        <end position="218"/>
    </location>
</feature>
<feature type="transmembrane region" description="Helical" evidence="5">
    <location>
        <begin position="118"/>
        <end position="145"/>
    </location>
</feature>
<dbReference type="PANTHER" id="PTHR47193:SF1">
    <property type="entry name" value="CATION CHANNEL SPERM-ASSOCIATED PROTEIN 1"/>
    <property type="match status" value="1"/>
</dbReference>
<keyword evidence="8" id="KW-1185">Reference proteome</keyword>
<dbReference type="InterPro" id="IPR027359">
    <property type="entry name" value="Volt_channel_dom_sf"/>
</dbReference>
<dbReference type="SUPFAM" id="SSF81324">
    <property type="entry name" value="Voltage-gated potassium channels"/>
    <property type="match status" value="1"/>
</dbReference>
<dbReference type="Pfam" id="PF00520">
    <property type="entry name" value="Ion_trans"/>
    <property type="match status" value="1"/>
</dbReference>
<evidence type="ECO:0000256" key="4">
    <source>
        <dbReference type="ARBA" id="ARBA00023136"/>
    </source>
</evidence>
<proteinExistence type="predicted"/>
<evidence type="ECO:0000256" key="1">
    <source>
        <dbReference type="ARBA" id="ARBA00004141"/>
    </source>
</evidence>
<keyword evidence="2 5" id="KW-0812">Transmembrane</keyword>
<dbReference type="Proteomes" id="UP000818323">
    <property type="component" value="Unassembled WGS sequence"/>
</dbReference>
<gene>
    <name evidence="7" type="ORF">GR303_24245</name>
</gene>
<reference evidence="7 8" key="1">
    <citation type="submission" date="2020-01" db="EMBL/GenBank/DDBJ databases">
        <title>Microvirga sp. nov., an arsenate reduction bacterium isolated from Tibet hotspring sediments.</title>
        <authorList>
            <person name="Yuan C.-G."/>
        </authorList>
    </citation>
    <scope>NUCLEOTIDE SEQUENCE [LARGE SCALE GENOMIC DNA]</scope>
    <source>
        <strain evidence="7 8">SYSU G3D203</strain>
    </source>
</reference>
<sequence>MLERLLKDPRTERVILTLIILNATTLGLETSPSAMATFGPVLIAIDRIVLTVFVLELAARLVVHRLSFFRDPWSVFDLAVVAIALIPATGSLSVLRALRVLRVLRLITAVPSLQRVVGGLVSALPGMGSITLLLALILYVFAVMATKLFGQTNPEQFGSLGATAYTLFQVMTFDDWSGGIVKPLAEHHPYAIAFFLVFILLSTFMALNLFIGVIVNAIDAETAEDAPKLTHPAHADERLIAEIRALRAEIAELKGHLSKAA</sequence>